<dbReference type="GO" id="GO:0030674">
    <property type="term" value="F:protein-macromolecule adaptor activity"/>
    <property type="evidence" value="ECO:0007669"/>
    <property type="project" value="TreeGrafter"/>
</dbReference>
<dbReference type="PROSITE" id="PS00514">
    <property type="entry name" value="FIBRINOGEN_C_1"/>
    <property type="match status" value="1"/>
</dbReference>
<dbReference type="Ensembl" id="ENSMMOT00000013274.1">
    <property type="protein sequence ID" value="ENSMMOP00000013062.1"/>
    <property type="gene ID" value="ENSMMOG00000010035.1"/>
</dbReference>
<reference evidence="7" key="1">
    <citation type="submission" date="2025-08" db="UniProtKB">
        <authorList>
            <consortium name="Ensembl"/>
        </authorList>
    </citation>
    <scope>IDENTIFICATION</scope>
</reference>
<dbReference type="GO" id="GO:0072377">
    <property type="term" value="P:blood coagulation, common pathway"/>
    <property type="evidence" value="ECO:0007669"/>
    <property type="project" value="TreeGrafter"/>
</dbReference>
<evidence type="ECO:0000256" key="4">
    <source>
        <dbReference type="ARBA" id="ARBA00023180"/>
    </source>
</evidence>
<dbReference type="PANTHER" id="PTHR47221">
    <property type="entry name" value="FIBRINOGEN ALPHA CHAIN"/>
    <property type="match status" value="1"/>
</dbReference>
<dbReference type="PANTHER" id="PTHR47221:SF5">
    <property type="entry name" value="FIBRINOGEN C-TERMINAL DOMAIN-CONTAINING PROTEIN"/>
    <property type="match status" value="1"/>
</dbReference>
<dbReference type="InterPro" id="IPR036056">
    <property type="entry name" value="Fibrinogen-like_C"/>
</dbReference>
<dbReference type="NCBIfam" id="NF040941">
    <property type="entry name" value="GGGWT_bact"/>
    <property type="match status" value="1"/>
</dbReference>
<evidence type="ECO:0000313" key="8">
    <source>
        <dbReference type="Proteomes" id="UP000261620"/>
    </source>
</evidence>
<feature type="domain" description="Fibrinogen C-terminal" evidence="6">
    <location>
        <begin position="31"/>
        <end position="266"/>
    </location>
</feature>
<accession>A0A3Q3WL48</accession>
<dbReference type="InterPro" id="IPR002181">
    <property type="entry name" value="Fibrinogen_a/b/g_C_dom"/>
</dbReference>
<feature type="chain" id="PRO_5018614453" description="Fibrinogen C-terminal domain-containing protein" evidence="5">
    <location>
        <begin position="26"/>
        <end position="266"/>
    </location>
</feature>
<reference evidence="7" key="2">
    <citation type="submission" date="2025-09" db="UniProtKB">
        <authorList>
            <consortium name="Ensembl"/>
        </authorList>
    </citation>
    <scope>IDENTIFICATION</scope>
</reference>
<evidence type="ECO:0000256" key="5">
    <source>
        <dbReference type="SAM" id="SignalP"/>
    </source>
</evidence>
<dbReference type="CDD" id="cd00087">
    <property type="entry name" value="FReD"/>
    <property type="match status" value="1"/>
</dbReference>
<dbReference type="GO" id="GO:0070527">
    <property type="term" value="P:platelet aggregation"/>
    <property type="evidence" value="ECO:0007669"/>
    <property type="project" value="TreeGrafter"/>
</dbReference>
<dbReference type="Gene3D" id="4.10.530.10">
    <property type="entry name" value="Gamma-fibrinogen Carboxyl Terminal Fragment, domain 2"/>
    <property type="match status" value="1"/>
</dbReference>
<evidence type="ECO:0000259" key="6">
    <source>
        <dbReference type="PROSITE" id="PS51406"/>
    </source>
</evidence>
<dbReference type="STRING" id="94237.ENSMMOP00000013062"/>
<proteinExistence type="predicted"/>
<dbReference type="InterPro" id="IPR014716">
    <property type="entry name" value="Fibrinogen_a/b/g_C_1"/>
</dbReference>
<comment type="subcellular location">
    <subcellularLocation>
        <location evidence="1">Secreted</location>
    </subcellularLocation>
</comment>
<organism evidence="7 8">
    <name type="scientific">Mola mola</name>
    <name type="common">Ocean sunfish</name>
    <name type="synonym">Tetraodon mola</name>
    <dbReference type="NCBI Taxonomy" id="94237"/>
    <lineage>
        <taxon>Eukaryota</taxon>
        <taxon>Metazoa</taxon>
        <taxon>Chordata</taxon>
        <taxon>Craniata</taxon>
        <taxon>Vertebrata</taxon>
        <taxon>Euteleostomi</taxon>
        <taxon>Actinopterygii</taxon>
        <taxon>Neopterygii</taxon>
        <taxon>Teleostei</taxon>
        <taxon>Neoteleostei</taxon>
        <taxon>Acanthomorphata</taxon>
        <taxon>Eupercaria</taxon>
        <taxon>Tetraodontiformes</taxon>
        <taxon>Molidae</taxon>
        <taxon>Mola</taxon>
    </lineage>
</organism>
<dbReference type="InterPro" id="IPR020837">
    <property type="entry name" value="Fibrinogen_CS"/>
</dbReference>
<dbReference type="Proteomes" id="UP000261620">
    <property type="component" value="Unplaced"/>
</dbReference>
<dbReference type="OMA" id="DWHPAGN"/>
<dbReference type="GO" id="GO:0005577">
    <property type="term" value="C:fibrinogen complex"/>
    <property type="evidence" value="ECO:0007669"/>
    <property type="project" value="TreeGrafter"/>
</dbReference>
<name>A0A3Q3WL48_MOLML</name>
<dbReference type="GO" id="GO:0005201">
    <property type="term" value="F:extracellular matrix structural constituent"/>
    <property type="evidence" value="ECO:0007669"/>
    <property type="project" value="TreeGrafter"/>
</dbReference>
<evidence type="ECO:0000313" key="7">
    <source>
        <dbReference type="Ensembl" id="ENSMMOP00000013062.1"/>
    </source>
</evidence>
<keyword evidence="8" id="KW-1185">Reference proteome</keyword>
<dbReference type="GO" id="GO:0034116">
    <property type="term" value="P:positive regulation of heterotypic cell-cell adhesion"/>
    <property type="evidence" value="ECO:0007669"/>
    <property type="project" value="TreeGrafter"/>
</dbReference>
<keyword evidence="4" id="KW-0325">Glycoprotein</keyword>
<evidence type="ECO:0000256" key="1">
    <source>
        <dbReference type="ARBA" id="ARBA00004613"/>
    </source>
</evidence>
<sequence length="266" mass="29785">TQATMKSLFGYSLFTLAILLSYTDQAKVNIKRNKSARADCSQIKALTPQAPSGIYEIQPTGVKTPFKVYCEMRADGGWTVFQRRSGGAVSFNRNWTAYKNGFGDLTQDHWLGLNKVFFMTKNKTRKWTLRVDLWDHEGGTAFALYKNFRLGNEKNAFKLHVGKYRGNAGDAIRGAYQGIDQNGYGFSTSDRDNDGCNPCIFGDIAERECSFSDGGAWWYSRCGSASLNGDWHPAGGHIGWASGLHWDTWKTHAPYSLKATRLMIKV</sequence>
<dbReference type="InterPro" id="IPR037579">
    <property type="entry name" value="FIB_ANG-like"/>
</dbReference>
<keyword evidence="5" id="KW-0732">Signal</keyword>
<dbReference type="SMART" id="SM00186">
    <property type="entry name" value="FBG"/>
    <property type="match status" value="1"/>
</dbReference>
<dbReference type="PROSITE" id="PS51406">
    <property type="entry name" value="FIBRINOGEN_C_2"/>
    <property type="match status" value="1"/>
</dbReference>
<feature type="signal peptide" evidence="5">
    <location>
        <begin position="1"/>
        <end position="25"/>
    </location>
</feature>
<keyword evidence="2" id="KW-0964">Secreted</keyword>
<dbReference type="GO" id="GO:0042730">
    <property type="term" value="P:fibrinolysis"/>
    <property type="evidence" value="ECO:0007669"/>
    <property type="project" value="TreeGrafter"/>
</dbReference>
<protein>
    <recommendedName>
        <fullName evidence="6">Fibrinogen C-terminal domain-containing protein</fullName>
    </recommendedName>
</protein>
<dbReference type="Gene3D" id="3.90.215.10">
    <property type="entry name" value="Gamma Fibrinogen, chain A, domain 1"/>
    <property type="match status" value="1"/>
</dbReference>
<evidence type="ECO:0000256" key="3">
    <source>
        <dbReference type="ARBA" id="ARBA00023157"/>
    </source>
</evidence>
<evidence type="ECO:0000256" key="2">
    <source>
        <dbReference type="ARBA" id="ARBA00022525"/>
    </source>
</evidence>
<keyword evidence="3" id="KW-1015">Disulfide bond</keyword>
<dbReference type="Pfam" id="PF00147">
    <property type="entry name" value="Fibrinogen_C"/>
    <property type="match status" value="1"/>
</dbReference>
<dbReference type="SUPFAM" id="SSF56496">
    <property type="entry name" value="Fibrinogen C-terminal domain-like"/>
    <property type="match status" value="1"/>
</dbReference>
<dbReference type="AlphaFoldDB" id="A0A3Q3WL48"/>